<gene>
    <name evidence="2" type="ORF">D1869_02210</name>
    <name evidence="1" type="ORF">HNQ62_000670</name>
</gene>
<evidence type="ECO:0000313" key="1">
    <source>
        <dbReference type="EMBL" id="MBB5252937.1"/>
    </source>
</evidence>
<sequence length="144" mass="16728">MYLKNPPRIKVLEALGAIADGRVKVINENECEVISSEGDRIYKVVVKGNLVNSNDNGTVYRNYVGYPIVACLMLLKKLSFSEKLSSALKGIPWRKLNEEYKSYERVEEIVFEIARERNVNREELENFIKVVLDELRRLHLRKTQ</sequence>
<dbReference type="AlphaFoldDB" id="A0A650CE44"/>
<dbReference type="EMBL" id="CP045484">
    <property type="protein sequence ID" value="QGR16133.1"/>
    <property type="molecule type" value="Genomic_DNA"/>
</dbReference>
<dbReference type="Proteomes" id="UP000582213">
    <property type="component" value="Unassembled WGS sequence"/>
</dbReference>
<organism evidence="2 3">
    <name type="scientific">Sulfurisphaera ohwakuensis</name>
    <dbReference type="NCBI Taxonomy" id="69656"/>
    <lineage>
        <taxon>Archaea</taxon>
        <taxon>Thermoproteota</taxon>
        <taxon>Thermoprotei</taxon>
        <taxon>Sulfolobales</taxon>
        <taxon>Sulfolobaceae</taxon>
        <taxon>Sulfurisphaera</taxon>
    </lineage>
</organism>
<dbReference type="EMBL" id="JACHFY010000002">
    <property type="protein sequence ID" value="MBB5252937.1"/>
    <property type="molecule type" value="Genomic_DNA"/>
</dbReference>
<evidence type="ECO:0000313" key="2">
    <source>
        <dbReference type="EMBL" id="QGR16133.1"/>
    </source>
</evidence>
<dbReference type="PIRSF" id="PIRSF014422">
    <property type="entry name" value="UCP014422"/>
    <property type="match status" value="1"/>
</dbReference>
<protein>
    <submittedName>
        <fullName evidence="2">Uncharacterized protein</fullName>
    </submittedName>
</protein>
<reference evidence="2 3" key="1">
    <citation type="submission" date="2019-10" db="EMBL/GenBank/DDBJ databases">
        <title>Genome Sequences from Six Type Strain Members of the Archaeal Family Sulfolobaceae: Acidianus ambivalens, Acidianus infernus, Metallosphaera prunae, Stygiolobus azoricus, Sulfolobus metallicus, and Sulfurisphaera ohwakuensis.</title>
        <authorList>
            <person name="Counts J.A."/>
            <person name="Kelly R.M."/>
        </authorList>
    </citation>
    <scope>NUCLEOTIDE SEQUENCE [LARGE SCALE GENOMIC DNA]</scope>
    <source>
        <strain evidence="2 3">TA-1</strain>
    </source>
</reference>
<dbReference type="OrthoDB" id="45301at2157"/>
<dbReference type="KEGG" id="soh:D1869_02210"/>
<dbReference type="RefSeq" id="WP_156013719.1">
    <property type="nucleotide sequence ID" value="NZ_AP031374.1"/>
</dbReference>
<dbReference type="InterPro" id="IPR016618">
    <property type="entry name" value="UCP014422"/>
</dbReference>
<keyword evidence="3" id="KW-1185">Reference proteome</keyword>
<dbReference type="GeneID" id="95643407"/>
<accession>A0A650CE44</accession>
<name>A0A650CE44_SULOH</name>
<proteinExistence type="predicted"/>
<dbReference type="Proteomes" id="UP000427373">
    <property type="component" value="Chromosome"/>
</dbReference>
<evidence type="ECO:0000313" key="3">
    <source>
        <dbReference type="Proteomes" id="UP000427373"/>
    </source>
</evidence>
<evidence type="ECO:0000313" key="4">
    <source>
        <dbReference type="Proteomes" id="UP000582213"/>
    </source>
</evidence>
<reference evidence="1 4" key="2">
    <citation type="submission" date="2020-08" db="EMBL/GenBank/DDBJ databases">
        <title>Genomic Encyclopedia of Type Strains, Phase IV (KMG-IV): sequencing the most valuable type-strain genomes for metagenomic binning, comparative biology and taxonomic classification.</title>
        <authorList>
            <person name="Goeker M."/>
        </authorList>
    </citation>
    <scope>NUCLEOTIDE SEQUENCE [LARGE SCALE GENOMIC DNA]</scope>
    <source>
        <strain evidence="1 4">DSM 12421</strain>
    </source>
</reference>